<dbReference type="SUPFAM" id="SSF52172">
    <property type="entry name" value="CheY-like"/>
    <property type="match status" value="1"/>
</dbReference>
<dbReference type="Proteomes" id="UP000613743">
    <property type="component" value="Unassembled WGS sequence"/>
</dbReference>
<evidence type="ECO:0000256" key="1">
    <source>
        <dbReference type="ARBA" id="ARBA00022801"/>
    </source>
</evidence>
<dbReference type="PANTHER" id="PTHR43156:SF2">
    <property type="entry name" value="STAGE II SPORULATION PROTEIN E"/>
    <property type="match status" value="1"/>
</dbReference>
<dbReference type="InterPro" id="IPR052016">
    <property type="entry name" value="Bact_Sigma-Reg"/>
</dbReference>
<keyword evidence="2" id="KW-0597">Phosphoprotein</keyword>
<protein>
    <recommendedName>
        <fullName evidence="3">Response regulatory domain-containing protein</fullName>
    </recommendedName>
</protein>
<dbReference type="InterPro" id="IPR001789">
    <property type="entry name" value="Sig_transdc_resp-reg_receiver"/>
</dbReference>
<dbReference type="AlphaFoldDB" id="A0A917JHE3"/>
<reference evidence="4" key="2">
    <citation type="submission" date="2020-09" db="EMBL/GenBank/DDBJ databases">
        <authorList>
            <person name="Sun Q."/>
            <person name="Ohkuma M."/>
        </authorList>
    </citation>
    <scope>NUCLEOTIDE SEQUENCE</scope>
    <source>
        <strain evidence="4">JCM 30804</strain>
    </source>
</reference>
<dbReference type="RefSeq" id="WP_188916628.1">
    <property type="nucleotide sequence ID" value="NZ_BMPZ01000001.1"/>
</dbReference>
<evidence type="ECO:0000256" key="2">
    <source>
        <dbReference type="PROSITE-ProRule" id="PRU00169"/>
    </source>
</evidence>
<dbReference type="PROSITE" id="PS50110">
    <property type="entry name" value="RESPONSE_REGULATORY"/>
    <property type="match status" value="1"/>
</dbReference>
<evidence type="ECO:0000259" key="3">
    <source>
        <dbReference type="PROSITE" id="PS50110"/>
    </source>
</evidence>
<dbReference type="GO" id="GO:0000160">
    <property type="term" value="P:phosphorelay signal transduction system"/>
    <property type="evidence" value="ECO:0007669"/>
    <property type="project" value="InterPro"/>
</dbReference>
<accession>A0A917JHE3</accession>
<dbReference type="Pfam" id="PF00072">
    <property type="entry name" value="Response_reg"/>
    <property type="match status" value="1"/>
</dbReference>
<dbReference type="Pfam" id="PF07228">
    <property type="entry name" value="SpoIIE"/>
    <property type="match status" value="1"/>
</dbReference>
<dbReference type="SMART" id="SM00448">
    <property type="entry name" value="REC"/>
    <property type="match status" value="1"/>
</dbReference>
<organism evidence="4 5">
    <name type="scientific">Shewanella gelidii</name>
    <dbReference type="NCBI Taxonomy" id="1642821"/>
    <lineage>
        <taxon>Bacteria</taxon>
        <taxon>Pseudomonadati</taxon>
        <taxon>Pseudomonadota</taxon>
        <taxon>Gammaproteobacteria</taxon>
        <taxon>Alteromonadales</taxon>
        <taxon>Shewanellaceae</taxon>
        <taxon>Shewanella</taxon>
    </lineage>
</organism>
<evidence type="ECO:0000313" key="5">
    <source>
        <dbReference type="Proteomes" id="UP000613743"/>
    </source>
</evidence>
<dbReference type="CDD" id="cd00156">
    <property type="entry name" value="REC"/>
    <property type="match status" value="1"/>
</dbReference>
<dbReference type="PANTHER" id="PTHR43156">
    <property type="entry name" value="STAGE II SPORULATION PROTEIN E-RELATED"/>
    <property type="match status" value="1"/>
</dbReference>
<feature type="domain" description="Response regulatory" evidence="3">
    <location>
        <begin position="44"/>
        <end position="158"/>
    </location>
</feature>
<dbReference type="GO" id="GO:0016791">
    <property type="term" value="F:phosphatase activity"/>
    <property type="evidence" value="ECO:0007669"/>
    <property type="project" value="TreeGrafter"/>
</dbReference>
<dbReference type="Gene3D" id="3.60.40.10">
    <property type="entry name" value="PPM-type phosphatase domain"/>
    <property type="match status" value="1"/>
</dbReference>
<dbReference type="InterPro" id="IPR001932">
    <property type="entry name" value="PPM-type_phosphatase-like_dom"/>
</dbReference>
<name>A0A917JHE3_9GAMM</name>
<gene>
    <name evidence="4" type="ORF">GCM10009332_00230</name>
</gene>
<dbReference type="SUPFAM" id="SSF81606">
    <property type="entry name" value="PP2C-like"/>
    <property type="match status" value="1"/>
</dbReference>
<dbReference type="SMART" id="SM00331">
    <property type="entry name" value="PP2C_SIG"/>
    <property type="match status" value="1"/>
</dbReference>
<keyword evidence="5" id="KW-1185">Reference proteome</keyword>
<dbReference type="Gene3D" id="3.40.50.2300">
    <property type="match status" value="1"/>
</dbReference>
<reference evidence="4" key="1">
    <citation type="journal article" date="2014" name="Int. J. Syst. Evol. Microbiol.">
        <title>Complete genome sequence of Corynebacterium casei LMG S-19264T (=DSM 44701T), isolated from a smear-ripened cheese.</title>
        <authorList>
            <consortium name="US DOE Joint Genome Institute (JGI-PGF)"/>
            <person name="Walter F."/>
            <person name="Albersmeier A."/>
            <person name="Kalinowski J."/>
            <person name="Ruckert C."/>
        </authorList>
    </citation>
    <scope>NUCLEOTIDE SEQUENCE</scope>
    <source>
        <strain evidence="4">JCM 30804</strain>
    </source>
</reference>
<dbReference type="InterPro" id="IPR036457">
    <property type="entry name" value="PPM-type-like_dom_sf"/>
</dbReference>
<sequence>MNTLRPYSERLKNQVFNTSTQQEVTAEVGSSDSFAAPRKETCLSVLVVEDTQSERLFIAQLIESYGFKVTTCDDGEQALELWANHQFDIVVSDWRMPTLTGLQLCQHLKQSTTPPYFILLTANNQSTHLVEGIVAGADDFITKPFAPSELKVRLLAASRILQMQLTLKKQNQQLNQVLAHEKYLHQQRQTDLQSAAQLQQSLLPKPQVDLKQWQFNTSFKPALELAGDLFQIVEIDNENIGFYLLDVAGHGAASAMHAFTLAQQLNHSLADWQGLDPALLMNKLNFNYQDPEQAGRFTTGMIAIINTTTQVLTICNAGHPAPLIFDIAWKVAEMPTELPLGIHRSHKYKNHIIPLHDIAQLLLYSDGAYECHHPCYGEFGQQRLQSLCQNAHSLQPQKLIYHINHSLELWQQHQPQDDTSLMLISAPKETV</sequence>
<dbReference type="EMBL" id="BMPZ01000001">
    <property type="protein sequence ID" value="GGI67148.1"/>
    <property type="molecule type" value="Genomic_DNA"/>
</dbReference>
<evidence type="ECO:0000313" key="4">
    <source>
        <dbReference type="EMBL" id="GGI67148.1"/>
    </source>
</evidence>
<keyword evidence="1" id="KW-0378">Hydrolase</keyword>
<feature type="modified residue" description="4-aspartylphosphate" evidence="2">
    <location>
        <position position="93"/>
    </location>
</feature>
<proteinExistence type="predicted"/>
<dbReference type="InterPro" id="IPR011006">
    <property type="entry name" value="CheY-like_superfamily"/>
</dbReference>
<comment type="caution">
    <text evidence="4">The sequence shown here is derived from an EMBL/GenBank/DDBJ whole genome shotgun (WGS) entry which is preliminary data.</text>
</comment>